<dbReference type="AlphaFoldDB" id="A0A6A6UR36"/>
<dbReference type="GO" id="GO:0045504">
    <property type="term" value="F:dynein heavy chain binding"/>
    <property type="evidence" value="ECO:0007669"/>
    <property type="project" value="TreeGrafter"/>
</dbReference>
<dbReference type="PANTHER" id="PTHR12442">
    <property type="entry name" value="DYNEIN INTERMEDIATE CHAIN"/>
    <property type="match status" value="1"/>
</dbReference>
<keyword evidence="8" id="KW-1185">Reference proteome</keyword>
<evidence type="ECO:0000313" key="8">
    <source>
        <dbReference type="Proteomes" id="UP000799302"/>
    </source>
</evidence>
<dbReference type="Proteomes" id="UP000799302">
    <property type="component" value="Unassembled WGS sequence"/>
</dbReference>
<dbReference type="InterPro" id="IPR036322">
    <property type="entry name" value="WD40_repeat_dom_sf"/>
</dbReference>
<dbReference type="Pfam" id="PF00400">
    <property type="entry name" value="WD40"/>
    <property type="match status" value="2"/>
</dbReference>
<gene>
    <name evidence="7" type="ORF">BT63DRAFT_365942</name>
</gene>
<dbReference type="PROSITE" id="PS50294">
    <property type="entry name" value="WD_REPEATS_REGION"/>
    <property type="match status" value="1"/>
</dbReference>
<dbReference type="InterPro" id="IPR015943">
    <property type="entry name" value="WD40/YVTN_repeat-like_dom_sf"/>
</dbReference>
<dbReference type="GO" id="GO:0005737">
    <property type="term" value="C:cytoplasm"/>
    <property type="evidence" value="ECO:0007669"/>
    <property type="project" value="UniProtKB-SubCell"/>
</dbReference>
<dbReference type="PROSITE" id="PS50082">
    <property type="entry name" value="WD_REPEATS_2"/>
    <property type="match status" value="1"/>
</dbReference>
<dbReference type="InterPro" id="IPR001680">
    <property type="entry name" value="WD40_rpt"/>
</dbReference>
<dbReference type="PANTHER" id="PTHR12442:SF22">
    <property type="entry name" value="CYTOPLASMIC DYNEIN 1 INTERMEDIATE CHAIN-RELATED"/>
    <property type="match status" value="1"/>
</dbReference>
<feature type="repeat" description="WD" evidence="5">
    <location>
        <begin position="513"/>
        <end position="560"/>
    </location>
</feature>
<dbReference type="FunFam" id="2.130.10.10:FF:000414">
    <property type="entry name" value="Cytoplasmic dynein intermediate chain"/>
    <property type="match status" value="1"/>
</dbReference>
<dbReference type="GO" id="GO:0010970">
    <property type="term" value="P:transport along microtubule"/>
    <property type="evidence" value="ECO:0007669"/>
    <property type="project" value="TreeGrafter"/>
</dbReference>
<proteinExistence type="predicted"/>
<dbReference type="EMBL" id="MU004230">
    <property type="protein sequence ID" value="KAF2674745.1"/>
    <property type="molecule type" value="Genomic_DNA"/>
</dbReference>
<dbReference type="OrthoDB" id="366230at2759"/>
<feature type="region of interest" description="Disordered" evidence="6">
    <location>
        <begin position="17"/>
        <end position="190"/>
    </location>
</feature>
<keyword evidence="4" id="KW-0677">Repeat</keyword>
<name>A0A6A6UR36_9PEZI</name>
<accession>A0A6A6UR36</accession>
<feature type="compositionally biased region" description="Basic and acidic residues" evidence="6">
    <location>
        <begin position="17"/>
        <end position="46"/>
    </location>
</feature>
<dbReference type="Gene3D" id="2.130.10.10">
    <property type="entry name" value="YVTN repeat-like/Quinoprotein amine dehydrogenase"/>
    <property type="match status" value="2"/>
</dbReference>
<evidence type="ECO:0000256" key="2">
    <source>
        <dbReference type="ARBA" id="ARBA00022490"/>
    </source>
</evidence>
<dbReference type="GO" id="GO:0005868">
    <property type="term" value="C:cytoplasmic dynein complex"/>
    <property type="evidence" value="ECO:0007669"/>
    <property type="project" value="TreeGrafter"/>
</dbReference>
<evidence type="ECO:0000256" key="4">
    <source>
        <dbReference type="ARBA" id="ARBA00022737"/>
    </source>
</evidence>
<feature type="compositionally biased region" description="Polar residues" evidence="6">
    <location>
        <begin position="79"/>
        <end position="97"/>
    </location>
</feature>
<evidence type="ECO:0000256" key="1">
    <source>
        <dbReference type="ARBA" id="ARBA00004496"/>
    </source>
</evidence>
<protein>
    <submittedName>
        <fullName evidence="7">Putative dynein intermediate chain</fullName>
    </submittedName>
</protein>
<evidence type="ECO:0000256" key="5">
    <source>
        <dbReference type="PROSITE-ProRule" id="PRU00221"/>
    </source>
</evidence>
<organism evidence="7 8">
    <name type="scientific">Microthyrium microscopicum</name>
    <dbReference type="NCBI Taxonomy" id="703497"/>
    <lineage>
        <taxon>Eukaryota</taxon>
        <taxon>Fungi</taxon>
        <taxon>Dikarya</taxon>
        <taxon>Ascomycota</taxon>
        <taxon>Pezizomycotina</taxon>
        <taxon>Dothideomycetes</taxon>
        <taxon>Dothideomycetes incertae sedis</taxon>
        <taxon>Microthyriales</taxon>
        <taxon>Microthyriaceae</taxon>
        <taxon>Microthyrium</taxon>
    </lineage>
</organism>
<evidence type="ECO:0000256" key="6">
    <source>
        <dbReference type="SAM" id="MobiDB-lite"/>
    </source>
</evidence>
<feature type="compositionally biased region" description="Basic and acidic residues" evidence="6">
    <location>
        <begin position="179"/>
        <end position="190"/>
    </location>
</feature>
<keyword evidence="2" id="KW-0963">Cytoplasm</keyword>
<dbReference type="SMART" id="SM00320">
    <property type="entry name" value="WD40"/>
    <property type="match status" value="5"/>
</dbReference>
<evidence type="ECO:0000256" key="3">
    <source>
        <dbReference type="ARBA" id="ARBA00022574"/>
    </source>
</evidence>
<comment type="subcellular location">
    <subcellularLocation>
        <location evidence="1">Cytoplasm</location>
    </subcellularLocation>
</comment>
<dbReference type="GO" id="GO:0045503">
    <property type="term" value="F:dynein light chain binding"/>
    <property type="evidence" value="ECO:0007669"/>
    <property type="project" value="TreeGrafter"/>
</dbReference>
<evidence type="ECO:0000313" key="7">
    <source>
        <dbReference type="EMBL" id="KAF2674745.1"/>
    </source>
</evidence>
<dbReference type="SUPFAM" id="SSF50978">
    <property type="entry name" value="WD40 repeat-like"/>
    <property type="match status" value="1"/>
</dbReference>
<sequence length="702" mass="77228">MDATREARMAEIQKKKAKLEDLRRTRQLRGQEIHTTRQSLSDRSDIHQPSPSRLSSRQDIDHLLTSIEGQSPRGRGSRPESTASSRPLSGQRLSSGSGEPALEASTPTSAPSSTIYSSASTQTQVAPLSTVIEPTSEPAPAIPKKVEVITYEKGTQTSDEFESQRARGDGTEEWPDESEGAKEEQRAKELEQIREDLRKEVEAEVRSTLEQTNANGAETTNGQDRFPLRVLTEEEREAVITSQDFREFVDSSTKIIDRALDEQYDILFDYARGSGRLDDDEEDEGYSKGRSRRGRRVKQIAQYWDERWSNKRMISDIDFSPKQPELMLASFTKNPSAPQEPHGLVQLWSSGLRSRPERIFHNPSSDILTARFSPFHTDLIVGGCYSGQVLIWDKREASPLPVQKTPLTGLGHTHPIYSLDIVGTQNANNIISCSTDGVVCTWSMDMLAQPQEKLELRAPIKPSVIDDVAPQCIAFPASDPTYFLAGTEEGSIYACHRYERAGAKAGIDTRVLYAGHAAPVLALDFHPARGPVDLGDLVLSASMDWTIKLWRVRPPATLGAAVSGAPAEQGPTIDIPREDIVYAAAWSPVRPGVFAAVDGAGWLEVWDVKADVEVPVARVQPTAEQGTAWPKRSLNKIAWERTEGKRLAVGGLDGVVTVFEVGSELGGTEGARSDEWQAVKKVVNRAEAQLSAKSVVSNGDRK</sequence>
<reference evidence="7" key="1">
    <citation type="journal article" date="2020" name="Stud. Mycol.">
        <title>101 Dothideomycetes genomes: a test case for predicting lifestyles and emergence of pathogens.</title>
        <authorList>
            <person name="Haridas S."/>
            <person name="Albert R."/>
            <person name="Binder M."/>
            <person name="Bloem J."/>
            <person name="Labutti K."/>
            <person name="Salamov A."/>
            <person name="Andreopoulos B."/>
            <person name="Baker S."/>
            <person name="Barry K."/>
            <person name="Bills G."/>
            <person name="Bluhm B."/>
            <person name="Cannon C."/>
            <person name="Castanera R."/>
            <person name="Culley D."/>
            <person name="Daum C."/>
            <person name="Ezra D."/>
            <person name="Gonzalez J."/>
            <person name="Henrissat B."/>
            <person name="Kuo A."/>
            <person name="Liang C."/>
            <person name="Lipzen A."/>
            <person name="Lutzoni F."/>
            <person name="Magnuson J."/>
            <person name="Mondo S."/>
            <person name="Nolan M."/>
            <person name="Ohm R."/>
            <person name="Pangilinan J."/>
            <person name="Park H.-J."/>
            <person name="Ramirez L."/>
            <person name="Alfaro M."/>
            <person name="Sun H."/>
            <person name="Tritt A."/>
            <person name="Yoshinaga Y."/>
            <person name="Zwiers L.-H."/>
            <person name="Turgeon B."/>
            <person name="Goodwin S."/>
            <person name="Spatafora J."/>
            <person name="Crous P."/>
            <person name="Grigoriev I."/>
        </authorList>
    </citation>
    <scope>NUCLEOTIDE SEQUENCE</scope>
    <source>
        <strain evidence="7">CBS 115976</strain>
    </source>
</reference>
<feature type="compositionally biased region" description="Low complexity" evidence="6">
    <location>
        <begin position="105"/>
        <end position="124"/>
    </location>
</feature>
<dbReference type="InterPro" id="IPR050687">
    <property type="entry name" value="Dynein_IC"/>
</dbReference>
<keyword evidence="3 5" id="KW-0853">WD repeat</keyword>